<proteinExistence type="predicted"/>
<feature type="transmembrane region" description="Helical" evidence="5">
    <location>
        <begin position="6"/>
        <end position="25"/>
    </location>
</feature>
<dbReference type="AlphaFoldDB" id="A0A812R3F1"/>
<keyword evidence="2 4" id="KW-0863">Zinc-finger</keyword>
<keyword evidence="5" id="KW-0472">Membrane</keyword>
<reference evidence="7" key="1">
    <citation type="submission" date="2021-02" db="EMBL/GenBank/DDBJ databases">
        <authorList>
            <person name="Dougan E. K."/>
            <person name="Rhodes N."/>
            <person name="Thang M."/>
            <person name="Chan C."/>
        </authorList>
    </citation>
    <scope>NUCLEOTIDE SEQUENCE</scope>
</reference>
<feature type="domain" description="RING-type" evidence="6">
    <location>
        <begin position="87"/>
        <end position="132"/>
    </location>
</feature>
<organism evidence="7 8">
    <name type="scientific">Symbiodinium necroappetens</name>
    <dbReference type="NCBI Taxonomy" id="1628268"/>
    <lineage>
        <taxon>Eukaryota</taxon>
        <taxon>Sar</taxon>
        <taxon>Alveolata</taxon>
        <taxon>Dinophyceae</taxon>
        <taxon>Suessiales</taxon>
        <taxon>Symbiodiniaceae</taxon>
        <taxon>Symbiodinium</taxon>
    </lineage>
</organism>
<evidence type="ECO:0000313" key="8">
    <source>
        <dbReference type="Proteomes" id="UP000601435"/>
    </source>
</evidence>
<evidence type="ECO:0000256" key="5">
    <source>
        <dbReference type="SAM" id="Phobius"/>
    </source>
</evidence>
<keyword evidence="1" id="KW-0479">Metal-binding</keyword>
<evidence type="ECO:0000256" key="1">
    <source>
        <dbReference type="ARBA" id="ARBA00022723"/>
    </source>
</evidence>
<gene>
    <name evidence="7" type="primary">sip3</name>
    <name evidence="7" type="ORF">SNEC2469_LOCUS11472</name>
</gene>
<dbReference type="Pfam" id="PF13639">
    <property type="entry name" value="zf-RING_2"/>
    <property type="match status" value="1"/>
</dbReference>
<evidence type="ECO:0000256" key="4">
    <source>
        <dbReference type="PROSITE-ProRule" id="PRU00175"/>
    </source>
</evidence>
<dbReference type="OrthoDB" id="5050799at2759"/>
<dbReference type="InterPro" id="IPR013083">
    <property type="entry name" value="Znf_RING/FYVE/PHD"/>
</dbReference>
<comment type="caution">
    <text evidence="7">The sequence shown here is derived from an EMBL/GenBank/DDBJ whole genome shotgun (WGS) entry which is preliminary data.</text>
</comment>
<dbReference type="Proteomes" id="UP000601435">
    <property type="component" value="Unassembled WGS sequence"/>
</dbReference>
<keyword evidence="8" id="KW-1185">Reference proteome</keyword>
<keyword evidence="3" id="KW-0862">Zinc</keyword>
<evidence type="ECO:0000259" key="6">
    <source>
        <dbReference type="PROSITE" id="PS50089"/>
    </source>
</evidence>
<accession>A0A812R3F1</accession>
<keyword evidence="5" id="KW-1133">Transmembrane helix</keyword>
<evidence type="ECO:0000313" key="7">
    <source>
        <dbReference type="EMBL" id="CAE7417700.1"/>
    </source>
</evidence>
<sequence>MEPWLLALVSALVACVAGVLLWWLYGLTKTFLDDDPADATRIEGLTLRLFGNMSLIELILKARQLQKEAAFKEQISEAQEVDSEEICTICLEALGDHDSAKRLKCGHVHHASCLLSWCLKFEGNFVQCPHCRYCQHFDAVSEPRDIEVGNVQS</sequence>
<dbReference type="InterPro" id="IPR001841">
    <property type="entry name" value="Znf_RING"/>
</dbReference>
<dbReference type="PANTHER" id="PTHR45969">
    <property type="entry name" value="RING ZINC FINGER PROTEIN-RELATED"/>
    <property type="match status" value="1"/>
</dbReference>
<dbReference type="EMBL" id="CAJNJA010018208">
    <property type="protein sequence ID" value="CAE7417700.1"/>
    <property type="molecule type" value="Genomic_DNA"/>
</dbReference>
<keyword evidence="5" id="KW-0812">Transmembrane</keyword>
<dbReference type="GO" id="GO:0008270">
    <property type="term" value="F:zinc ion binding"/>
    <property type="evidence" value="ECO:0007669"/>
    <property type="project" value="UniProtKB-KW"/>
</dbReference>
<dbReference type="SUPFAM" id="SSF57850">
    <property type="entry name" value="RING/U-box"/>
    <property type="match status" value="1"/>
</dbReference>
<name>A0A812R3F1_9DINO</name>
<evidence type="ECO:0000256" key="2">
    <source>
        <dbReference type="ARBA" id="ARBA00022771"/>
    </source>
</evidence>
<evidence type="ECO:0000256" key="3">
    <source>
        <dbReference type="ARBA" id="ARBA00022833"/>
    </source>
</evidence>
<dbReference type="Gene3D" id="3.30.40.10">
    <property type="entry name" value="Zinc/RING finger domain, C3HC4 (zinc finger)"/>
    <property type="match status" value="1"/>
</dbReference>
<dbReference type="PROSITE" id="PS50089">
    <property type="entry name" value="ZF_RING_2"/>
    <property type="match status" value="1"/>
</dbReference>
<protein>
    <submittedName>
        <fullName evidence="7">Sip3 protein</fullName>
    </submittedName>
</protein>
<dbReference type="CDD" id="cd16448">
    <property type="entry name" value="RING-H2"/>
    <property type="match status" value="1"/>
</dbReference>